<dbReference type="Proteomes" id="UP000075398">
    <property type="component" value="Unassembled WGS sequence"/>
</dbReference>
<evidence type="ECO:0000256" key="1">
    <source>
        <dbReference type="SAM" id="Phobius"/>
    </source>
</evidence>
<keyword evidence="1" id="KW-0812">Transmembrane</keyword>
<accession>A0A150J3S8</accession>
<sequence length="403" mass="44128">MKIITYFLIGMLLLASGMYVSASDKNFDIILIQGSSLKAGTENNLVTITINNETSLEFQTVKVYLDLSSPFSASSKESDQFVIGNLTTIPKGGFFVIDVDSGASYGNYKIPVIIETNRGKYFEEIEVKVIGDTLVSVEDFSIDGVKGKTVDPGTIFNINLRLKNVGGNRLQWVKVTLDTKDPEIVPVSSSLTKTFQDLRTGEYVVASYDLSIGKSITPKNHIMNLVLTFQDNLGVTYTQNEVLGLKIRGQPQLELGRRTTDPTRIVQNQPFVLTLKMENIGTTDADNVKLKIESPFVGDSEAYLGKIPKDDYANGVFALNSGTNSGEVKCKLIITYNDDQGSQTDEKEFFISVNAIPKASGAQVVGGLIIPVILLVIIIGGIYLYRKRRKSTKEGSSKEISGQ</sequence>
<protein>
    <recommendedName>
        <fullName evidence="4">CARDB domain-containing protein</fullName>
    </recommendedName>
</protein>
<evidence type="ECO:0008006" key="4">
    <source>
        <dbReference type="Google" id="ProtNLM"/>
    </source>
</evidence>
<gene>
    <name evidence="2" type="ORF">AMQ22_01156</name>
</gene>
<proteinExistence type="predicted"/>
<dbReference type="PANTHER" id="PTHR35902">
    <property type="entry name" value="S-LAYER DOMAIN-LIKE PROTEIN-RELATED"/>
    <property type="match status" value="1"/>
</dbReference>
<comment type="caution">
    <text evidence="2">The sequence shown here is derived from an EMBL/GenBank/DDBJ whole genome shotgun (WGS) entry which is preliminary data.</text>
</comment>
<feature type="transmembrane region" description="Helical" evidence="1">
    <location>
        <begin position="364"/>
        <end position="385"/>
    </location>
</feature>
<dbReference type="STRING" id="1705564.APG08_01394"/>
<dbReference type="EMBL" id="LNGC01000046">
    <property type="protein sequence ID" value="KYC51798.1"/>
    <property type="molecule type" value="Genomic_DNA"/>
</dbReference>
<dbReference type="AlphaFoldDB" id="A0A150J3S8"/>
<name>A0A150J3S8_9EURY</name>
<reference evidence="2 3" key="1">
    <citation type="journal article" date="2016" name="ISME J.">
        <title>Chasing the elusive Euryarchaeota class WSA2: genomes reveal a uniquely fastidious methyl-reducing methanogen.</title>
        <authorList>
            <person name="Nobu M.K."/>
            <person name="Narihiro T."/>
            <person name="Kuroda K."/>
            <person name="Mei R."/>
            <person name="Liu W.T."/>
        </authorList>
    </citation>
    <scope>NUCLEOTIDE SEQUENCE [LARGE SCALE GENOMIC DNA]</scope>
    <source>
        <strain evidence="2">U1lsi0528_Bin055</strain>
    </source>
</reference>
<organism evidence="2 3">
    <name type="scientific">Candidatus Methanofastidiosum methylothiophilum</name>
    <dbReference type="NCBI Taxonomy" id="1705564"/>
    <lineage>
        <taxon>Archaea</taxon>
        <taxon>Methanobacteriati</taxon>
        <taxon>Methanobacteriota</taxon>
        <taxon>Stenosarchaea group</taxon>
        <taxon>Candidatus Methanofastidiosia</taxon>
        <taxon>Candidatus Methanofastidiosales</taxon>
        <taxon>Candidatus Methanofastidiosaceae</taxon>
        <taxon>Candidatus Methanofastidiosum</taxon>
    </lineage>
</organism>
<evidence type="ECO:0000313" key="3">
    <source>
        <dbReference type="Proteomes" id="UP000075398"/>
    </source>
</evidence>
<keyword evidence="1" id="KW-1133">Transmembrane helix</keyword>
<keyword evidence="1" id="KW-0472">Membrane</keyword>
<evidence type="ECO:0000313" key="2">
    <source>
        <dbReference type="EMBL" id="KYC51798.1"/>
    </source>
</evidence>